<dbReference type="AlphaFoldDB" id="A0A8J7TV00"/>
<keyword evidence="1" id="KW-0732">Signal</keyword>
<protein>
    <submittedName>
        <fullName evidence="2">Uncharacterized protein</fullName>
    </submittedName>
</protein>
<evidence type="ECO:0000313" key="3">
    <source>
        <dbReference type="Proteomes" id="UP000664414"/>
    </source>
</evidence>
<proteinExistence type="predicted"/>
<dbReference type="Gene3D" id="3.80.10.10">
    <property type="entry name" value="Ribonuclease Inhibitor"/>
    <property type="match status" value="2"/>
</dbReference>
<comment type="caution">
    <text evidence="2">The sequence shown here is derived from an EMBL/GenBank/DDBJ whole genome shotgun (WGS) entry which is preliminary data.</text>
</comment>
<reference evidence="2" key="1">
    <citation type="submission" date="2021-02" db="EMBL/GenBank/DDBJ databases">
        <title>Thiocyanate and organic carbon inputs drive convergent selection for specific autotrophic Afipia and Thiobacillus strains within complex microbiomes.</title>
        <authorList>
            <person name="Huddy R.J."/>
            <person name="Sachdeva R."/>
            <person name="Kadzinga F."/>
            <person name="Kantor R.S."/>
            <person name="Harrison S.T.L."/>
            <person name="Banfield J.F."/>
        </authorList>
    </citation>
    <scope>NUCLEOTIDE SEQUENCE</scope>
    <source>
        <strain evidence="2">SCN18_10_11_15_R4_P_38_20</strain>
    </source>
</reference>
<feature type="chain" id="PRO_5035228161" evidence="1">
    <location>
        <begin position="21"/>
        <end position="467"/>
    </location>
</feature>
<evidence type="ECO:0000313" key="2">
    <source>
        <dbReference type="EMBL" id="MBN9413677.1"/>
    </source>
</evidence>
<accession>A0A8J7TV00</accession>
<name>A0A8J7TV00_9PROT</name>
<feature type="signal peptide" evidence="1">
    <location>
        <begin position="1"/>
        <end position="20"/>
    </location>
</feature>
<dbReference type="Proteomes" id="UP000664414">
    <property type="component" value="Unassembled WGS sequence"/>
</dbReference>
<sequence length="467" mass="52127">MLRRIIFSLLLAISITSVHASDTEDKVINGFRFQRTPETKIMIYDQTNRNIGNIFPENKLELLDPFLIEDTLIPALPSVFKEFSQIQEVKILPDLDNHSGHLSASDGLLEPLLSHDIASIIVFSLEVLKDNDVTSLPVNTSLQHLWITFCTGKDDLIASRFTNLLSKLKALKRLNIPERIAANIEPTSLAGLENLTLCVSELDVKIQDIVQLPSLKRLHVNIRGNETDNIRKLAEGLKARTSPLFLELSCDTLTESHFQTLFEKQKYPQITGLNLSSGRMLTPQALFYMDSAFADNTLHTLVLDTPALKGEGLEIVVKSPYFKSLTCLSLPETTLNNQDVQPLMSSIATNTTLQVLRVGGSVTDVQPLLNGENTTLTALSLGGMQFDRPKVEGLFKLPGLTELDFKYYLKSGEKLLETFNNVRTSLTSLERLYINGVGKKSEQTLVDILNKGDVTKPKSNHPFDKYF</sequence>
<dbReference type="SUPFAM" id="SSF52047">
    <property type="entry name" value="RNI-like"/>
    <property type="match status" value="1"/>
</dbReference>
<organism evidence="2 3">
    <name type="scientific">Candidatus Paracaedimonas acanthamoebae</name>
    <dbReference type="NCBI Taxonomy" id="244581"/>
    <lineage>
        <taxon>Bacteria</taxon>
        <taxon>Pseudomonadati</taxon>
        <taxon>Pseudomonadota</taxon>
        <taxon>Alphaproteobacteria</taxon>
        <taxon>Holosporales</taxon>
        <taxon>Caedimonadaceae</taxon>
        <taxon>Candidatus Paracaedimonas</taxon>
    </lineage>
</organism>
<dbReference type="InterPro" id="IPR032675">
    <property type="entry name" value="LRR_dom_sf"/>
</dbReference>
<gene>
    <name evidence="2" type="ORF">J0H12_07155</name>
</gene>
<dbReference type="EMBL" id="JAFKGL010000033">
    <property type="protein sequence ID" value="MBN9413677.1"/>
    <property type="molecule type" value="Genomic_DNA"/>
</dbReference>
<evidence type="ECO:0000256" key="1">
    <source>
        <dbReference type="SAM" id="SignalP"/>
    </source>
</evidence>